<proteinExistence type="predicted"/>
<protein>
    <submittedName>
        <fullName evidence="3">Uncharacterized protein</fullName>
    </submittedName>
</protein>
<dbReference type="PANTHER" id="PTHR31312:SF4">
    <property type="entry name" value="TWO-COMPONENT RESPONSE REGULATOR-LIKE APRR2"/>
    <property type="match status" value="1"/>
</dbReference>
<comment type="subcellular location">
    <subcellularLocation>
        <location evidence="1">Nucleus</location>
    </subcellularLocation>
</comment>
<dbReference type="InterPro" id="IPR044825">
    <property type="entry name" value="GLK1/2-like"/>
</dbReference>
<name>A0A2P2M018_RHIMU</name>
<dbReference type="GO" id="GO:0003700">
    <property type="term" value="F:DNA-binding transcription factor activity"/>
    <property type="evidence" value="ECO:0007669"/>
    <property type="project" value="InterPro"/>
</dbReference>
<organism evidence="3">
    <name type="scientific">Rhizophora mucronata</name>
    <name type="common">Asiatic mangrove</name>
    <dbReference type="NCBI Taxonomy" id="61149"/>
    <lineage>
        <taxon>Eukaryota</taxon>
        <taxon>Viridiplantae</taxon>
        <taxon>Streptophyta</taxon>
        <taxon>Embryophyta</taxon>
        <taxon>Tracheophyta</taxon>
        <taxon>Spermatophyta</taxon>
        <taxon>Magnoliopsida</taxon>
        <taxon>eudicotyledons</taxon>
        <taxon>Gunneridae</taxon>
        <taxon>Pentapetalae</taxon>
        <taxon>rosids</taxon>
        <taxon>fabids</taxon>
        <taxon>Malpighiales</taxon>
        <taxon>Rhizophoraceae</taxon>
        <taxon>Rhizophora</taxon>
    </lineage>
</organism>
<dbReference type="AlphaFoldDB" id="A0A2P2M018"/>
<evidence type="ECO:0000256" key="1">
    <source>
        <dbReference type="ARBA" id="ARBA00004123"/>
    </source>
</evidence>
<sequence>MKYRMHKRHILPKEDGRRWQLQRDQIGGSYYLHKHIMPYPQHHSNHSLPPGPIYPLWGANCSHPVGLQMWSPPAYPSWPPTESWHWKPYQGMHAESWGCPVMPPTFNSYSYLPQNACEFPSTAMVGNSSGMPQNSPDLHPAEEVIDKVVQEAISKPWLPLPLGLKPPSTDIVLSELSKQGISTIPSHINCSKFLLD</sequence>
<dbReference type="GO" id="GO:0005634">
    <property type="term" value="C:nucleus"/>
    <property type="evidence" value="ECO:0007669"/>
    <property type="project" value="UniProtKB-SubCell"/>
</dbReference>
<dbReference type="EMBL" id="GGEC01043090">
    <property type="protein sequence ID" value="MBX23574.1"/>
    <property type="molecule type" value="Transcribed_RNA"/>
</dbReference>
<keyword evidence="2" id="KW-0238">DNA-binding</keyword>
<dbReference type="GO" id="GO:0045893">
    <property type="term" value="P:positive regulation of DNA-templated transcription"/>
    <property type="evidence" value="ECO:0007669"/>
    <property type="project" value="InterPro"/>
</dbReference>
<dbReference type="GO" id="GO:0000976">
    <property type="term" value="F:transcription cis-regulatory region binding"/>
    <property type="evidence" value="ECO:0007669"/>
    <property type="project" value="TreeGrafter"/>
</dbReference>
<dbReference type="PANTHER" id="PTHR31312">
    <property type="entry name" value="TRANSCRIPTION ACTIVATOR GLK1"/>
    <property type="match status" value="1"/>
</dbReference>
<accession>A0A2P2M018</accession>
<evidence type="ECO:0000256" key="2">
    <source>
        <dbReference type="ARBA" id="ARBA00023125"/>
    </source>
</evidence>
<evidence type="ECO:0000313" key="3">
    <source>
        <dbReference type="EMBL" id="MBX23574.1"/>
    </source>
</evidence>
<reference evidence="3" key="1">
    <citation type="submission" date="2018-02" db="EMBL/GenBank/DDBJ databases">
        <title>Rhizophora mucronata_Transcriptome.</title>
        <authorList>
            <person name="Meera S.P."/>
            <person name="Sreeshan A."/>
            <person name="Augustine A."/>
        </authorList>
    </citation>
    <scope>NUCLEOTIDE SEQUENCE</scope>
    <source>
        <tissue evidence="3">Leaf</tissue>
    </source>
</reference>